<dbReference type="EMBL" id="BTGU01000149">
    <property type="protein sequence ID" value="GMN63436.1"/>
    <property type="molecule type" value="Genomic_DNA"/>
</dbReference>
<keyword evidence="2" id="KW-1185">Reference proteome</keyword>
<organism evidence="1 2">
    <name type="scientific">Ficus carica</name>
    <name type="common">Common fig</name>
    <dbReference type="NCBI Taxonomy" id="3494"/>
    <lineage>
        <taxon>Eukaryota</taxon>
        <taxon>Viridiplantae</taxon>
        <taxon>Streptophyta</taxon>
        <taxon>Embryophyta</taxon>
        <taxon>Tracheophyta</taxon>
        <taxon>Spermatophyta</taxon>
        <taxon>Magnoliopsida</taxon>
        <taxon>eudicotyledons</taxon>
        <taxon>Gunneridae</taxon>
        <taxon>Pentapetalae</taxon>
        <taxon>rosids</taxon>
        <taxon>fabids</taxon>
        <taxon>Rosales</taxon>
        <taxon>Moraceae</taxon>
        <taxon>Ficeae</taxon>
        <taxon>Ficus</taxon>
    </lineage>
</organism>
<evidence type="ECO:0000313" key="1">
    <source>
        <dbReference type="EMBL" id="GMN63436.1"/>
    </source>
</evidence>
<sequence length="56" mass="6142">MLMGGDVGVGSVRVRSGQVMASHRVGFQCVQCPYVVKEMPSSTKWDMEVSKWPIVA</sequence>
<evidence type="ECO:0000313" key="2">
    <source>
        <dbReference type="Proteomes" id="UP001187192"/>
    </source>
</evidence>
<dbReference type="AlphaFoldDB" id="A0AA88E0H5"/>
<proteinExistence type="predicted"/>
<dbReference type="Proteomes" id="UP001187192">
    <property type="component" value="Unassembled WGS sequence"/>
</dbReference>
<gene>
    <name evidence="1" type="ORF">TIFTF001_032515</name>
</gene>
<reference evidence="1" key="1">
    <citation type="submission" date="2023-07" db="EMBL/GenBank/DDBJ databases">
        <title>draft genome sequence of fig (Ficus carica).</title>
        <authorList>
            <person name="Takahashi T."/>
            <person name="Nishimura K."/>
        </authorList>
    </citation>
    <scope>NUCLEOTIDE SEQUENCE</scope>
</reference>
<protein>
    <submittedName>
        <fullName evidence="1">Uncharacterized protein</fullName>
    </submittedName>
</protein>
<comment type="caution">
    <text evidence="1">The sequence shown here is derived from an EMBL/GenBank/DDBJ whole genome shotgun (WGS) entry which is preliminary data.</text>
</comment>
<accession>A0AA88E0H5</accession>
<name>A0AA88E0H5_FICCA</name>